<evidence type="ECO:0000313" key="4">
    <source>
        <dbReference type="Proteomes" id="UP000257200"/>
    </source>
</evidence>
<evidence type="ECO:0000313" key="3">
    <source>
        <dbReference type="Ensembl" id="ENSAPOP00000029582.1"/>
    </source>
</evidence>
<keyword evidence="2" id="KW-0732">Signal</keyword>
<dbReference type="GO" id="GO:0045059">
    <property type="term" value="P:positive thymic T cell selection"/>
    <property type="evidence" value="ECO:0007669"/>
    <property type="project" value="TreeGrafter"/>
</dbReference>
<feature type="compositionally biased region" description="Polar residues" evidence="1">
    <location>
        <begin position="147"/>
        <end position="156"/>
    </location>
</feature>
<feature type="signal peptide" evidence="2">
    <location>
        <begin position="1"/>
        <end position="22"/>
    </location>
</feature>
<dbReference type="GO" id="GO:0009897">
    <property type="term" value="C:external side of plasma membrane"/>
    <property type="evidence" value="ECO:0007669"/>
    <property type="project" value="TreeGrafter"/>
</dbReference>
<accession>A0A3Q1GQ76</accession>
<dbReference type="Proteomes" id="UP000257200">
    <property type="component" value="Unplaced"/>
</dbReference>
<name>A0A3Q1GQ76_9TELE</name>
<dbReference type="Gene3D" id="2.60.40.10">
    <property type="entry name" value="Immunoglobulins"/>
    <property type="match status" value="1"/>
</dbReference>
<dbReference type="Gene3D" id="1.10.287.770">
    <property type="entry name" value="YojJ-like"/>
    <property type="match status" value="1"/>
</dbReference>
<dbReference type="GeneTree" id="ENSGT00940000153312"/>
<dbReference type="STRING" id="80966.ENSAPOP00000029582"/>
<feature type="region of interest" description="Disordered" evidence="1">
    <location>
        <begin position="127"/>
        <end position="176"/>
    </location>
</feature>
<proteinExistence type="predicted"/>
<feature type="compositionally biased region" description="Basic and acidic residues" evidence="1">
    <location>
        <begin position="165"/>
        <end position="176"/>
    </location>
</feature>
<dbReference type="GO" id="GO:0042105">
    <property type="term" value="C:alpha-beta T cell receptor complex"/>
    <property type="evidence" value="ECO:0007669"/>
    <property type="project" value="TreeGrafter"/>
</dbReference>
<dbReference type="PANTHER" id="PTHR10570:SF8">
    <property type="entry name" value="T-CELL SURFACE GLYCOPROTEIN CD3 GAMMA CHAIN"/>
    <property type="match status" value="1"/>
</dbReference>
<dbReference type="InterPro" id="IPR015484">
    <property type="entry name" value="CD3_esu/gsu/dsu"/>
</dbReference>
<dbReference type="InterPro" id="IPR013783">
    <property type="entry name" value="Ig-like_fold"/>
</dbReference>
<dbReference type="AlphaFoldDB" id="A0A3Q1GQ76"/>
<sequence length="176" mass="19269">MKRQLVLLLIWMLTALISISESQKVQVTDRSDGLKLDCGTDYQIQDENGDSTASIELKNDKDFEGEYTCGTQKEGTEDIRSKILVKIRTCDNCIELDSGAIAGIAVGEVVATIVIGVAVYLVASKAGSGPAPTNKKSSDRQHLVPNEVTNRPTNDHYQPLRTRGGQRDTYDVLAKR</sequence>
<dbReference type="GO" id="GO:0004888">
    <property type="term" value="F:transmembrane signaling receptor activity"/>
    <property type="evidence" value="ECO:0007669"/>
    <property type="project" value="TreeGrafter"/>
</dbReference>
<dbReference type="Ensembl" id="ENSAPOT00000020803.1">
    <property type="protein sequence ID" value="ENSAPOP00000029582.1"/>
    <property type="gene ID" value="ENSAPOG00000015524.1"/>
</dbReference>
<dbReference type="GO" id="GO:0007166">
    <property type="term" value="P:cell surface receptor signaling pathway"/>
    <property type="evidence" value="ECO:0007669"/>
    <property type="project" value="TreeGrafter"/>
</dbReference>
<dbReference type="PANTHER" id="PTHR10570">
    <property type="entry name" value="T-CELL SURFACE GLYCOPROTEIN CD3 GAMMA CHAIN / DELTA CHAIN"/>
    <property type="match status" value="1"/>
</dbReference>
<protein>
    <submittedName>
        <fullName evidence="3">CD3 delta subunit of T-cell receptor complex</fullName>
    </submittedName>
</protein>
<feature type="chain" id="PRO_5018723808" evidence="2">
    <location>
        <begin position="23"/>
        <end position="176"/>
    </location>
</feature>
<keyword evidence="4" id="KW-1185">Reference proteome</keyword>
<evidence type="ECO:0000256" key="2">
    <source>
        <dbReference type="SAM" id="SignalP"/>
    </source>
</evidence>
<dbReference type="InParanoid" id="A0A3Q1GQ76"/>
<reference evidence="3" key="2">
    <citation type="submission" date="2025-09" db="UniProtKB">
        <authorList>
            <consortium name="Ensembl"/>
        </authorList>
    </citation>
    <scope>IDENTIFICATION</scope>
</reference>
<reference evidence="3" key="1">
    <citation type="submission" date="2025-08" db="UniProtKB">
        <authorList>
            <consortium name="Ensembl"/>
        </authorList>
    </citation>
    <scope>IDENTIFICATION</scope>
</reference>
<organism evidence="3 4">
    <name type="scientific">Acanthochromis polyacanthus</name>
    <name type="common">spiny chromis</name>
    <dbReference type="NCBI Taxonomy" id="80966"/>
    <lineage>
        <taxon>Eukaryota</taxon>
        <taxon>Metazoa</taxon>
        <taxon>Chordata</taxon>
        <taxon>Craniata</taxon>
        <taxon>Vertebrata</taxon>
        <taxon>Euteleostomi</taxon>
        <taxon>Actinopterygii</taxon>
        <taxon>Neopterygii</taxon>
        <taxon>Teleostei</taxon>
        <taxon>Neoteleostei</taxon>
        <taxon>Acanthomorphata</taxon>
        <taxon>Ovalentaria</taxon>
        <taxon>Pomacentridae</taxon>
        <taxon>Acanthochromis</taxon>
    </lineage>
</organism>
<evidence type="ECO:0000256" key="1">
    <source>
        <dbReference type="SAM" id="MobiDB-lite"/>
    </source>
</evidence>